<gene>
    <name evidence="2" type="ORF">FQB35_09940</name>
</gene>
<organism evidence="2 3">
    <name type="scientific">Crassaminicella thermophila</name>
    <dbReference type="NCBI Taxonomy" id="2599308"/>
    <lineage>
        <taxon>Bacteria</taxon>
        <taxon>Bacillati</taxon>
        <taxon>Bacillota</taxon>
        <taxon>Clostridia</taxon>
        <taxon>Eubacteriales</taxon>
        <taxon>Clostridiaceae</taxon>
        <taxon>Crassaminicella</taxon>
    </lineage>
</organism>
<protein>
    <submittedName>
        <fullName evidence="2">Uncharacterized protein</fullName>
    </submittedName>
</protein>
<keyword evidence="1" id="KW-0472">Membrane</keyword>
<proteinExistence type="predicted"/>
<evidence type="ECO:0000313" key="2">
    <source>
        <dbReference type="EMBL" id="QEK12621.1"/>
    </source>
</evidence>
<evidence type="ECO:0000256" key="1">
    <source>
        <dbReference type="SAM" id="Phobius"/>
    </source>
</evidence>
<feature type="transmembrane region" description="Helical" evidence="1">
    <location>
        <begin position="39"/>
        <end position="56"/>
    </location>
</feature>
<keyword evidence="1" id="KW-1133">Transmembrane helix</keyword>
<reference evidence="2 3" key="1">
    <citation type="submission" date="2019-07" db="EMBL/GenBank/DDBJ databases">
        <title>Complete genome of Crassaminicella thermophila SY095.</title>
        <authorList>
            <person name="Li X."/>
        </authorList>
    </citation>
    <scope>NUCLEOTIDE SEQUENCE [LARGE SCALE GENOMIC DNA]</scope>
    <source>
        <strain evidence="2 3">SY095</strain>
    </source>
</reference>
<keyword evidence="3" id="KW-1185">Reference proteome</keyword>
<dbReference type="AlphaFoldDB" id="A0A5C0SE77"/>
<sequence length="60" mass="7313">MDLEQRIKKLEQQMRQIDMRFMAIRCIEAENSMYLHNRVVVFIFGIIFGIIFGRILEIFF</sequence>
<dbReference type="KEGG" id="crs:FQB35_09940"/>
<name>A0A5C0SE77_CRATE</name>
<dbReference type="Proteomes" id="UP000324646">
    <property type="component" value="Chromosome"/>
</dbReference>
<accession>A0A5C0SE77</accession>
<dbReference type="EMBL" id="CP042243">
    <property type="protein sequence ID" value="QEK12621.1"/>
    <property type="molecule type" value="Genomic_DNA"/>
</dbReference>
<evidence type="ECO:0000313" key="3">
    <source>
        <dbReference type="Proteomes" id="UP000324646"/>
    </source>
</evidence>
<keyword evidence="1" id="KW-0812">Transmembrane</keyword>
<dbReference type="RefSeq" id="WP_148809772.1">
    <property type="nucleotide sequence ID" value="NZ_CP042243.1"/>
</dbReference>